<proteinExistence type="predicted"/>
<keyword evidence="3" id="KW-1185">Reference proteome</keyword>
<protein>
    <submittedName>
        <fullName evidence="2">Uncharacterized protein</fullName>
    </submittedName>
</protein>
<dbReference type="AlphaFoldDB" id="A0A016SVI8"/>
<dbReference type="STRING" id="53326.A0A016SVI8"/>
<dbReference type="EMBL" id="JARK01001506">
    <property type="protein sequence ID" value="EYB94510.1"/>
    <property type="molecule type" value="Genomic_DNA"/>
</dbReference>
<feature type="chain" id="PRO_5001486877" evidence="1">
    <location>
        <begin position="20"/>
        <end position="104"/>
    </location>
</feature>
<gene>
    <name evidence="2" type="primary">Acey_s0170.g237</name>
    <name evidence="2" type="synonym">Acey-F39C12.4</name>
    <name evidence="2" type="ORF">Y032_0170g237</name>
</gene>
<dbReference type="OrthoDB" id="10056056at2759"/>
<keyword evidence="1" id="KW-0732">Signal</keyword>
<sequence length="104" mass="11308">MRNWQRLALVVLSLSLVNGCFLNSCPYRRYGRTLRCASCAPSREGICLGDGQCCTHTGCFPSEDCGTGASCPENFCRFDGYPGICIAKLLCCTSSQCIRSMQCA</sequence>
<dbReference type="Proteomes" id="UP000024635">
    <property type="component" value="Unassembled WGS sequence"/>
</dbReference>
<evidence type="ECO:0000313" key="3">
    <source>
        <dbReference type="Proteomes" id="UP000024635"/>
    </source>
</evidence>
<organism evidence="2 3">
    <name type="scientific">Ancylostoma ceylanicum</name>
    <dbReference type="NCBI Taxonomy" id="53326"/>
    <lineage>
        <taxon>Eukaryota</taxon>
        <taxon>Metazoa</taxon>
        <taxon>Ecdysozoa</taxon>
        <taxon>Nematoda</taxon>
        <taxon>Chromadorea</taxon>
        <taxon>Rhabditida</taxon>
        <taxon>Rhabditina</taxon>
        <taxon>Rhabditomorpha</taxon>
        <taxon>Strongyloidea</taxon>
        <taxon>Ancylostomatidae</taxon>
        <taxon>Ancylostomatinae</taxon>
        <taxon>Ancylostoma</taxon>
    </lineage>
</organism>
<reference evidence="3" key="1">
    <citation type="journal article" date="2015" name="Nat. Genet.">
        <title>The genome and transcriptome of the zoonotic hookworm Ancylostoma ceylanicum identify infection-specific gene families.</title>
        <authorList>
            <person name="Schwarz E.M."/>
            <person name="Hu Y."/>
            <person name="Antoshechkin I."/>
            <person name="Miller M.M."/>
            <person name="Sternberg P.W."/>
            <person name="Aroian R.V."/>
        </authorList>
    </citation>
    <scope>NUCLEOTIDE SEQUENCE</scope>
    <source>
        <strain evidence="3">HY135</strain>
    </source>
</reference>
<evidence type="ECO:0000313" key="2">
    <source>
        <dbReference type="EMBL" id="EYB94510.1"/>
    </source>
</evidence>
<comment type="caution">
    <text evidence="2">The sequence shown here is derived from an EMBL/GenBank/DDBJ whole genome shotgun (WGS) entry which is preliminary data.</text>
</comment>
<feature type="signal peptide" evidence="1">
    <location>
        <begin position="1"/>
        <end position="19"/>
    </location>
</feature>
<evidence type="ECO:0000256" key="1">
    <source>
        <dbReference type="SAM" id="SignalP"/>
    </source>
</evidence>
<accession>A0A016SVI8</accession>
<name>A0A016SVI8_9BILA</name>